<dbReference type="EMBL" id="CAMPGE010015095">
    <property type="protein sequence ID" value="CAI2373738.1"/>
    <property type="molecule type" value="Genomic_DNA"/>
</dbReference>
<evidence type="ECO:0000313" key="5">
    <source>
        <dbReference type="Proteomes" id="UP001295684"/>
    </source>
</evidence>
<evidence type="ECO:0000256" key="2">
    <source>
        <dbReference type="SAM" id="MobiDB-lite"/>
    </source>
</evidence>
<keyword evidence="1" id="KW-0862">Zinc</keyword>
<sequence>MACVSEAPENDLRPSDGYDFQFLNKIHNDMESLSPTVIFLLGFNYHKLHEQYQNEIFLDLAKIIENGVETHSLSTFNKDQIFRELYQQNTLSQVLRLKWFKNQQEAFDKRCEALSHTKEGSLSEREVPEIIKKFMIPSFEQQSRDSQNQPDIIQDRCSKDKANHEMLGSHQDNEESDSDSSLIQFEQSPEDIKDSEGQNQARNNLNPEASPNQPSTGIALPESANMPNNKTAESKSHPSQELTKISSRHQESCDRSLNMREEAGLELIQMRLKKYQHLDLPKYRSSIKKPQSKEESKQNEQVIRAFFFKREEQMSHPAENPEHIEAHEISDSNFIGSEVDPPLQVNSQEHQNLAIEQISYKRVKTGEEQEAQIGLQLQKIELEQTLLRQPPLSEDSNYYKNDAPMKSYQQLSNENDRDYLPSFWLKFAKNREMTEQLRFEEQDKMQAKLCESPQAHSYFRKIHLKPSKISCVAPVSLKADAKPLTEESKTPPHLAPSTPPTCSLCKTPHKTSPYSLSCRHKFHLSCLESNFKFQADCKSGLIVCPEPMCFREVRESDCREVLKKGEVGMNDVREEEGGWK</sequence>
<organism evidence="4 5">
    <name type="scientific">Euplotes crassus</name>
    <dbReference type="NCBI Taxonomy" id="5936"/>
    <lineage>
        <taxon>Eukaryota</taxon>
        <taxon>Sar</taxon>
        <taxon>Alveolata</taxon>
        <taxon>Ciliophora</taxon>
        <taxon>Intramacronucleata</taxon>
        <taxon>Spirotrichea</taxon>
        <taxon>Hypotrichia</taxon>
        <taxon>Euplotida</taxon>
        <taxon>Euplotidae</taxon>
        <taxon>Moneuplotes</taxon>
    </lineage>
</organism>
<protein>
    <recommendedName>
        <fullName evidence="3">RING-type domain-containing protein</fullName>
    </recommendedName>
</protein>
<dbReference type="Proteomes" id="UP001295684">
    <property type="component" value="Unassembled WGS sequence"/>
</dbReference>
<dbReference type="SUPFAM" id="SSF57850">
    <property type="entry name" value="RING/U-box"/>
    <property type="match status" value="1"/>
</dbReference>
<keyword evidence="1" id="KW-0479">Metal-binding</keyword>
<gene>
    <name evidence="4" type="ORF">ECRASSUSDP1_LOCUS15085</name>
</gene>
<evidence type="ECO:0000256" key="1">
    <source>
        <dbReference type="PROSITE-ProRule" id="PRU00175"/>
    </source>
</evidence>
<proteinExistence type="predicted"/>
<feature type="region of interest" description="Disordered" evidence="2">
    <location>
        <begin position="163"/>
        <end position="256"/>
    </location>
</feature>
<name>A0AAD1XJD0_EUPCR</name>
<dbReference type="Gene3D" id="3.30.40.10">
    <property type="entry name" value="Zinc/RING finger domain, C3HC4 (zinc finger)"/>
    <property type="match status" value="1"/>
</dbReference>
<evidence type="ECO:0000259" key="3">
    <source>
        <dbReference type="PROSITE" id="PS50089"/>
    </source>
</evidence>
<comment type="caution">
    <text evidence="4">The sequence shown here is derived from an EMBL/GenBank/DDBJ whole genome shotgun (WGS) entry which is preliminary data.</text>
</comment>
<reference evidence="4" key="1">
    <citation type="submission" date="2023-07" db="EMBL/GenBank/DDBJ databases">
        <authorList>
            <consortium name="AG Swart"/>
            <person name="Singh M."/>
            <person name="Singh A."/>
            <person name="Seah K."/>
            <person name="Emmerich C."/>
        </authorList>
    </citation>
    <scope>NUCLEOTIDE SEQUENCE</scope>
    <source>
        <strain evidence="4">DP1</strain>
    </source>
</reference>
<keyword evidence="1" id="KW-0863">Zinc-finger</keyword>
<dbReference type="PROSITE" id="PS50089">
    <property type="entry name" value="ZF_RING_2"/>
    <property type="match status" value="1"/>
</dbReference>
<accession>A0AAD1XJD0</accession>
<dbReference type="InterPro" id="IPR013083">
    <property type="entry name" value="Znf_RING/FYVE/PHD"/>
</dbReference>
<dbReference type="GO" id="GO:0008270">
    <property type="term" value="F:zinc ion binding"/>
    <property type="evidence" value="ECO:0007669"/>
    <property type="project" value="UniProtKB-KW"/>
</dbReference>
<dbReference type="AlphaFoldDB" id="A0AAD1XJD0"/>
<feature type="compositionally biased region" description="Polar residues" evidence="2">
    <location>
        <begin position="197"/>
        <end position="216"/>
    </location>
</feature>
<dbReference type="InterPro" id="IPR001841">
    <property type="entry name" value="Znf_RING"/>
</dbReference>
<evidence type="ECO:0000313" key="4">
    <source>
        <dbReference type="EMBL" id="CAI2373738.1"/>
    </source>
</evidence>
<feature type="domain" description="RING-type" evidence="3">
    <location>
        <begin position="502"/>
        <end position="545"/>
    </location>
</feature>
<keyword evidence="5" id="KW-1185">Reference proteome</keyword>